<evidence type="ECO:0000313" key="2">
    <source>
        <dbReference type="EMBL" id="CAI3975069.1"/>
    </source>
</evidence>
<dbReference type="Proteomes" id="UP001152797">
    <property type="component" value="Unassembled WGS sequence"/>
</dbReference>
<gene>
    <name evidence="2" type="ORF">C1SCF055_LOCUS3431</name>
</gene>
<comment type="caution">
    <text evidence="2">The sequence shown here is derived from an EMBL/GenBank/DDBJ whole genome shotgun (WGS) entry which is preliminary data.</text>
</comment>
<organism evidence="2">
    <name type="scientific">Cladocopium goreaui</name>
    <dbReference type="NCBI Taxonomy" id="2562237"/>
    <lineage>
        <taxon>Eukaryota</taxon>
        <taxon>Sar</taxon>
        <taxon>Alveolata</taxon>
        <taxon>Dinophyceae</taxon>
        <taxon>Suessiales</taxon>
        <taxon>Symbiodiniaceae</taxon>
        <taxon>Cladocopium</taxon>
    </lineage>
</organism>
<sequence length="407" mass="44663">MTVTSGTTGTIETSMASTTTVPSSAESATASSAESTTTASSAESTTTSSSEESTTTASSEESTSTTSAESTTTSSSEESTTTASSEESTKAASAESTTIASAETTTVASTSTATTTTAASTTKEESLLEVDVAKAGDDGYNTHLQFIHIPCTFGHTVEESGLKGAIKEDGKLQIDALKGGQMQWGEMIPELDQLSDVTGCNLFYTPSKYWPRELQRSLLANRSLFAMLRDPYDRMANEFRMQVGGIDSVFTKTFRKDISQREGHMEREADQYQQFYKNCDVNAYLQTELKKYLAGDRFRTNCHLLPSSEFFDAGSGMTVEPIDERKIPDSFNQFMEKHHASPRMEASMHNLWCNEISAYSLNEETKGLIRKVYAEDFRLACKYFGYCDDHEMFCHENIPDMCGSKPK</sequence>
<protein>
    <submittedName>
        <fullName evidence="4">Sulfotransferase domain-containing protein</fullName>
    </submittedName>
</protein>
<feature type="region of interest" description="Disordered" evidence="1">
    <location>
        <begin position="1"/>
        <end position="124"/>
    </location>
</feature>
<accession>A0A9P1BKH9</accession>
<evidence type="ECO:0000313" key="5">
    <source>
        <dbReference type="Proteomes" id="UP001152797"/>
    </source>
</evidence>
<feature type="compositionally biased region" description="Low complexity" evidence="1">
    <location>
        <begin position="1"/>
        <end position="121"/>
    </location>
</feature>
<dbReference type="EMBL" id="CAMXCT020000179">
    <property type="protein sequence ID" value="CAL1128444.1"/>
    <property type="molecule type" value="Genomic_DNA"/>
</dbReference>
<dbReference type="EMBL" id="CAMXCT010000179">
    <property type="protein sequence ID" value="CAI3975069.1"/>
    <property type="molecule type" value="Genomic_DNA"/>
</dbReference>
<dbReference type="OrthoDB" id="416999at2759"/>
<keyword evidence="5" id="KW-1185">Reference proteome</keyword>
<evidence type="ECO:0000313" key="4">
    <source>
        <dbReference type="EMBL" id="CAL4762381.1"/>
    </source>
</evidence>
<name>A0A9P1BKH9_9DINO</name>
<reference evidence="3" key="2">
    <citation type="submission" date="2024-04" db="EMBL/GenBank/DDBJ databases">
        <authorList>
            <person name="Chen Y."/>
            <person name="Shah S."/>
            <person name="Dougan E. K."/>
            <person name="Thang M."/>
            <person name="Chan C."/>
        </authorList>
    </citation>
    <scope>NUCLEOTIDE SEQUENCE [LARGE SCALE GENOMIC DNA]</scope>
</reference>
<evidence type="ECO:0000313" key="3">
    <source>
        <dbReference type="EMBL" id="CAL1128444.1"/>
    </source>
</evidence>
<dbReference type="AlphaFoldDB" id="A0A9P1BKH9"/>
<evidence type="ECO:0000256" key="1">
    <source>
        <dbReference type="SAM" id="MobiDB-lite"/>
    </source>
</evidence>
<proteinExistence type="predicted"/>
<reference evidence="2" key="1">
    <citation type="submission" date="2022-10" db="EMBL/GenBank/DDBJ databases">
        <authorList>
            <person name="Chen Y."/>
            <person name="Dougan E. K."/>
            <person name="Chan C."/>
            <person name="Rhodes N."/>
            <person name="Thang M."/>
        </authorList>
    </citation>
    <scope>NUCLEOTIDE SEQUENCE</scope>
</reference>
<dbReference type="EMBL" id="CAMXCT030000179">
    <property type="protein sequence ID" value="CAL4762381.1"/>
    <property type="molecule type" value="Genomic_DNA"/>
</dbReference>